<evidence type="ECO:0000256" key="5">
    <source>
        <dbReference type="ARBA" id="ARBA00023136"/>
    </source>
</evidence>
<reference evidence="6" key="2">
    <citation type="journal article" date="2015" name="Data Brief">
        <title>Shoot transcriptome of the giant reed, Arundo donax.</title>
        <authorList>
            <person name="Barrero R.A."/>
            <person name="Guerrero F.D."/>
            <person name="Moolhuijzen P."/>
            <person name="Goolsby J.A."/>
            <person name="Tidwell J."/>
            <person name="Bellgard S.E."/>
            <person name="Bellgard M.I."/>
        </authorList>
    </citation>
    <scope>NUCLEOTIDE SEQUENCE</scope>
    <source>
        <tissue evidence="6">Shoot tissue taken approximately 20 cm above the soil surface</tissue>
    </source>
</reference>
<keyword evidence="5" id="KW-0472">Membrane</keyword>
<dbReference type="EMBL" id="GBRH01180036">
    <property type="protein sequence ID" value="JAE17860.1"/>
    <property type="molecule type" value="Transcribed_RNA"/>
</dbReference>
<evidence type="ECO:0000256" key="4">
    <source>
        <dbReference type="ARBA" id="ARBA00022989"/>
    </source>
</evidence>
<keyword evidence="4" id="KW-1133">Transmembrane helix</keyword>
<reference evidence="6" key="1">
    <citation type="submission" date="2014-09" db="EMBL/GenBank/DDBJ databases">
        <authorList>
            <person name="Magalhaes I.L.F."/>
            <person name="Oliveira U."/>
            <person name="Santos F.R."/>
            <person name="Vidigal T.H.D.A."/>
            <person name="Brescovit A.D."/>
            <person name="Santos A.J."/>
        </authorList>
    </citation>
    <scope>NUCLEOTIDE SEQUENCE</scope>
    <source>
        <tissue evidence="6">Shoot tissue taken approximately 20 cm above the soil surface</tissue>
    </source>
</reference>
<sequence>MQQVLTVVPLAGGFVGTLLFATFPSTRHGIGFLVPAA</sequence>
<comment type="similarity">
    <text evidence="2">Belongs to the plant DMP1 protein family.</text>
</comment>
<keyword evidence="3" id="KW-0812">Transmembrane</keyword>
<comment type="subcellular location">
    <subcellularLocation>
        <location evidence="1">Membrane</location>
        <topology evidence="1">Multi-pass membrane protein</topology>
    </subcellularLocation>
</comment>
<name>A0A0A9FYE5_ARUDO</name>
<evidence type="ECO:0000313" key="6">
    <source>
        <dbReference type="EMBL" id="JAE17860.1"/>
    </source>
</evidence>
<evidence type="ECO:0000256" key="3">
    <source>
        <dbReference type="ARBA" id="ARBA00022692"/>
    </source>
</evidence>
<evidence type="ECO:0000256" key="2">
    <source>
        <dbReference type="ARBA" id="ARBA00008707"/>
    </source>
</evidence>
<dbReference type="AlphaFoldDB" id="A0A0A9FYE5"/>
<organism evidence="6">
    <name type="scientific">Arundo donax</name>
    <name type="common">Giant reed</name>
    <name type="synonym">Donax arundinaceus</name>
    <dbReference type="NCBI Taxonomy" id="35708"/>
    <lineage>
        <taxon>Eukaryota</taxon>
        <taxon>Viridiplantae</taxon>
        <taxon>Streptophyta</taxon>
        <taxon>Embryophyta</taxon>
        <taxon>Tracheophyta</taxon>
        <taxon>Spermatophyta</taxon>
        <taxon>Magnoliopsida</taxon>
        <taxon>Liliopsida</taxon>
        <taxon>Poales</taxon>
        <taxon>Poaceae</taxon>
        <taxon>PACMAD clade</taxon>
        <taxon>Arundinoideae</taxon>
        <taxon>Arundineae</taxon>
        <taxon>Arundo</taxon>
    </lineage>
</organism>
<dbReference type="InterPro" id="IPR007770">
    <property type="entry name" value="DMP"/>
</dbReference>
<dbReference type="Pfam" id="PF05078">
    <property type="entry name" value="DUF679"/>
    <property type="match status" value="1"/>
</dbReference>
<protein>
    <submittedName>
        <fullName evidence="6">Uncharacterized protein</fullName>
    </submittedName>
</protein>
<evidence type="ECO:0000256" key="1">
    <source>
        <dbReference type="ARBA" id="ARBA00004141"/>
    </source>
</evidence>
<dbReference type="GO" id="GO:0016020">
    <property type="term" value="C:membrane"/>
    <property type="evidence" value="ECO:0007669"/>
    <property type="project" value="UniProtKB-SubCell"/>
</dbReference>
<dbReference type="GO" id="GO:0005737">
    <property type="term" value="C:cytoplasm"/>
    <property type="evidence" value="ECO:0007669"/>
    <property type="project" value="UniProtKB-ARBA"/>
</dbReference>
<accession>A0A0A9FYE5</accession>
<proteinExistence type="inferred from homology"/>